<organism evidence="2 3">
    <name type="scientific">Hathewaya proteolytica DSM 3090</name>
    <dbReference type="NCBI Taxonomy" id="1121331"/>
    <lineage>
        <taxon>Bacteria</taxon>
        <taxon>Bacillati</taxon>
        <taxon>Bacillota</taxon>
        <taxon>Clostridia</taxon>
        <taxon>Eubacteriales</taxon>
        <taxon>Clostridiaceae</taxon>
        <taxon>Hathewaya</taxon>
    </lineage>
</organism>
<dbReference type="Proteomes" id="UP000183952">
    <property type="component" value="Unassembled WGS sequence"/>
</dbReference>
<dbReference type="EMBL" id="FRAD01000021">
    <property type="protein sequence ID" value="SHK30410.1"/>
    <property type="molecule type" value="Genomic_DNA"/>
</dbReference>
<dbReference type="InterPro" id="IPR036724">
    <property type="entry name" value="Cobalamin-bd_sf"/>
</dbReference>
<dbReference type="InterPro" id="IPR006158">
    <property type="entry name" value="Cobalamin-bd"/>
</dbReference>
<dbReference type="PROSITE" id="PS51332">
    <property type="entry name" value="B12_BINDING"/>
    <property type="match status" value="1"/>
</dbReference>
<dbReference type="Pfam" id="PF02310">
    <property type="entry name" value="B12-binding"/>
    <property type="match status" value="1"/>
</dbReference>
<dbReference type="Gene3D" id="1.10.1240.10">
    <property type="entry name" value="Methionine synthase domain"/>
    <property type="match status" value="1"/>
</dbReference>
<reference evidence="2 3" key="1">
    <citation type="submission" date="2016-11" db="EMBL/GenBank/DDBJ databases">
        <authorList>
            <person name="Jaros S."/>
            <person name="Januszkiewicz K."/>
            <person name="Wedrychowicz H."/>
        </authorList>
    </citation>
    <scope>NUCLEOTIDE SEQUENCE [LARGE SCALE GENOMIC DNA]</scope>
    <source>
        <strain evidence="2 3">DSM 3090</strain>
    </source>
</reference>
<dbReference type="Pfam" id="PF02607">
    <property type="entry name" value="B12-binding_2"/>
    <property type="match status" value="1"/>
</dbReference>
<dbReference type="RefSeq" id="WP_072904184.1">
    <property type="nucleotide sequence ID" value="NZ_FRAD01000021.1"/>
</dbReference>
<evidence type="ECO:0000259" key="1">
    <source>
        <dbReference type="PROSITE" id="PS51332"/>
    </source>
</evidence>
<dbReference type="STRING" id="1121331.SAMN02745248_02265"/>
<dbReference type="InterPro" id="IPR003759">
    <property type="entry name" value="Cbl-bd_cap"/>
</dbReference>
<gene>
    <name evidence="2" type="ORF">SAMN02745248_02265</name>
</gene>
<feature type="domain" description="B12-binding" evidence="1">
    <location>
        <begin position="94"/>
        <end position="212"/>
    </location>
</feature>
<dbReference type="SUPFAM" id="SSF52242">
    <property type="entry name" value="Cobalamin (vitamin B12)-binding domain"/>
    <property type="match status" value="1"/>
</dbReference>
<dbReference type="CDD" id="cd02065">
    <property type="entry name" value="B12-binding_like"/>
    <property type="match status" value="1"/>
</dbReference>
<accession>A0A1M6RDD9</accession>
<evidence type="ECO:0000313" key="2">
    <source>
        <dbReference type="EMBL" id="SHK30410.1"/>
    </source>
</evidence>
<keyword evidence="3" id="KW-1185">Reference proteome</keyword>
<dbReference type="GO" id="GO:0031419">
    <property type="term" value="F:cobalamin binding"/>
    <property type="evidence" value="ECO:0007669"/>
    <property type="project" value="InterPro"/>
</dbReference>
<dbReference type="GO" id="GO:0046872">
    <property type="term" value="F:metal ion binding"/>
    <property type="evidence" value="ECO:0007669"/>
    <property type="project" value="InterPro"/>
</dbReference>
<dbReference type="InterPro" id="IPR036594">
    <property type="entry name" value="Meth_synthase_dom"/>
</dbReference>
<evidence type="ECO:0000313" key="3">
    <source>
        <dbReference type="Proteomes" id="UP000183952"/>
    </source>
</evidence>
<sequence>MRKLYEELFSALKEHDKEKAVKLAMNALENRVVDVITLYEELLTPILNSVIEEFQDEDMLIWEEHVRSEIVLCIIENAYLYILKEREQRGVNKEEEVIVLCPKFEDHIIGAKMAADIFTIAGYETIFIGSNTPWNTVIKAIEVKKPKIVCISVTNFYNIVETKNTIENIKKNFNYDIKFILSGYAFRNSDNLYKEIGGDIYIKDLKDIFLLG</sequence>
<dbReference type="Gene3D" id="3.40.50.280">
    <property type="entry name" value="Cobalamin-binding domain"/>
    <property type="match status" value="1"/>
</dbReference>
<name>A0A1M6RDD9_9CLOT</name>
<dbReference type="OrthoDB" id="5756833at2"/>
<dbReference type="AlphaFoldDB" id="A0A1M6RDD9"/>
<protein>
    <submittedName>
        <fullName evidence="2">Methanogenic corrinoid protein MtbC1</fullName>
    </submittedName>
</protein>
<proteinExistence type="predicted"/>